<evidence type="ECO:0000313" key="4">
    <source>
        <dbReference type="Proteomes" id="UP000282613"/>
    </source>
</evidence>
<feature type="compositionally biased region" description="Basic residues" evidence="1">
    <location>
        <begin position="545"/>
        <end position="558"/>
    </location>
</feature>
<feature type="compositionally biased region" description="Acidic residues" evidence="1">
    <location>
        <begin position="66"/>
        <end position="76"/>
    </location>
</feature>
<organism evidence="5">
    <name type="scientific">Taenia asiatica</name>
    <name type="common">Asian tapeworm</name>
    <dbReference type="NCBI Taxonomy" id="60517"/>
    <lineage>
        <taxon>Eukaryota</taxon>
        <taxon>Metazoa</taxon>
        <taxon>Spiralia</taxon>
        <taxon>Lophotrochozoa</taxon>
        <taxon>Platyhelminthes</taxon>
        <taxon>Cestoda</taxon>
        <taxon>Eucestoda</taxon>
        <taxon>Cyclophyllidea</taxon>
        <taxon>Taeniidae</taxon>
        <taxon>Taenia</taxon>
    </lineage>
</organism>
<feature type="region of interest" description="Disordered" evidence="1">
    <location>
        <begin position="181"/>
        <end position="206"/>
    </location>
</feature>
<dbReference type="STRING" id="60517.A0A0R3W3U7"/>
<dbReference type="Pfam" id="PF25121">
    <property type="entry name" value="RRM_ESF1"/>
    <property type="match status" value="1"/>
</dbReference>
<gene>
    <name evidence="3" type="ORF">TASK_LOCUS4630</name>
</gene>
<feature type="compositionally biased region" description="Acidic residues" evidence="1">
    <location>
        <begin position="450"/>
        <end position="464"/>
    </location>
</feature>
<reference evidence="3 4" key="2">
    <citation type="submission" date="2018-11" db="EMBL/GenBank/DDBJ databases">
        <authorList>
            <consortium name="Pathogen Informatics"/>
        </authorList>
    </citation>
    <scope>NUCLEOTIDE SEQUENCE [LARGE SCALE GENOMIC DNA]</scope>
</reference>
<dbReference type="WBParaSite" id="TASK_0000462901-mRNA-1">
    <property type="protein sequence ID" value="TASK_0000462901-mRNA-1"/>
    <property type="gene ID" value="TASK_0000462901"/>
</dbReference>
<protein>
    <submittedName>
        <fullName evidence="5">ESF1</fullName>
    </submittedName>
</protein>
<sequence>MDDDELDRISRDPRFSGRLKKKTKKEKDALKNLFEGLEEEGSFKDKRGRPWSSRPLKYAKQLIEKGEEETKEESEDSESRSDSSEVSNSDFSDSEGEVVEEDLAELQDADWCELVKDAKEVEDATRRLAVLHFDWDNSNAETIFLALESFLPPGACLEKVTIYPSEYGMQKMAEEEKYGPRDIWAGSDGEESKEEKNSNQKLPTDMDADERKAWKLTSVRMRRRLRRYQLQRLKYFYAIAEFDSKETAAAVYEACDGVEYGSTGVRFDLRFVADEEEFSVPNEWSHMVSECCEVNRAKYKPHMFENSALHSTRITLGWDRTPAARTQWLREQFEVEAEPRELFSEGKAKLSEYVALSSSGQSTAAPSDVDEPGPAPTVPRIRRHRPPKVPPEELRAALLSAISEGDGNTAEKSPSDKNGKDGDVDSDSVESEEEILVADLNAPEGAPSSEEAEEEYDLTAEDDNPAQKKMGKRAVLSSSGGRKVVGKRRLPEAVDDDSDSSLDFDDMEGRVSDASDEDVSRRRRRNGGKGDNDVDNGEEASKSEKVKKRKLAMRKKAQLQKQKQERNQERVKDLWTGANETDSRFDAFLTDPTFGVSQLHRDYREAGEFLNFMRRRREPLLKAKMEAKEVKDS</sequence>
<evidence type="ECO:0000256" key="1">
    <source>
        <dbReference type="SAM" id="MobiDB-lite"/>
    </source>
</evidence>
<feature type="region of interest" description="Disordered" evidence="1">
    <location>
        <begin position="1"/>
        <end position="25"/>
    </location>
</feature>
<name>A0A0R3W3U7_TAEAS</name>
<feature type="region of interest" description="Disordered" evidence="1">
    <location>
        <begin position="39"/>
        <end position="102"/>
    </location>
</feature>
<dbReference type="PANTHER" id="PTHR12202:SF0">
    <property type="entry name" value="ESF1 HOMOLOG"/>
    <property type="match status" value="1"/>
</dbReference>
<dbReference type="AlphaFoldDB" id="A0A0R3W3U7"/>
<feature type="compositionally biased region" description="Acidic residues" evidence="1">
    <location>
        <begin position="493"/>
        <end position="506"/>
    </location>
</feature>
<dbReference type="EMBL" id="UYRS01018360">
    <property type="protein sequence ID" value="VDK33739.1"/>
    <property type="molecule type" value="Genomic_DNA"/>
</dbReference>
<dbReference type="PANTHER" id="PTHR12202">
    <property type="entry name" value="ESF1 HOMOLOG"/>
    <property type="match status" value="1"/>
</dbReference>
<keyword evidence="4" id="KW-1185">Reference proteome</keyword>
<dbReference type="InterPro" id="IPR056750">
    <property type="entry name" value="RRM_ESF1"/>
</dbReference>
<dbReference type="Proteomes" id="UP000282613">
    <property type="component" value="Unassembled WGS sequence"/>
</dbReference>
<evidence type="ECO:0000259" key="2">
    <source>
        <dbReference type="Pfam" id="PF25121"/>
    </source>
</evidence>
<evidence type="ECO:0000313" key="3">
    <source>
        <dbReference type="EMBL" id="VDK33739.1"/>
    </source>
</evidence>
<reference evidence="5" key="1">
    <citation type="submission" date="2017-02" db="UniProtKB">
        <authorList>
            <consortium name="WormBaseParasite"/>
        </authorList>
    </citation>
    <scope>IDENTIFICATION</scope>
</reference>
<dbReference type="InterPro" id="IPR039754">
    <property type="entry name" value="Esf1"/>
</dbReference>
<evidence type="ECO:0000313" key="5">
    <source>
        <dbReference type="WBParaSite" id="TASK_0000462901-mRNA-1"/>
    </source>
</evidence>
<accession>A0A0R3W3U7</accession>
<feature type="domain" description="ESF1 RRM" evidence="2">
    <location>
        <begin position="125"/>
        <end position="279"/>
    </location>
</feature>
<feature type="compositionally biased region" description="Basic and acidic residues" evidence="1">
    <location>
        <begin position="562"/>
        <end position="572"/>
    </location>
</feature>
<feature type="compositionally biased region" description="Acidic residues" evidence="1">
    <location>
        <begin position="92"/>
        <end position="102"/>
    </location>
</feature>
<feature type="compositionally biased region" description="Acidic residues" evidence="1">
    <location>
        <begin position="424"/>
        <end position="436"/>
    </location>
</feature>
<dbReference type="OrthoDB" id="431825at2759"/>
<feature type="compositionally biased region" description="Basic and acidic residues" evidence="1">
    <location>
        <begin position="413"/>
        <end position="423"/>
    </location>
</feature>
<proteinExistence type="predicted"/>
<dbReference type="GO" id="GO:0006364">
    <property type="term" value="P:rRNA processing"/>
    <property type="evidence" value="ECO:0007669"/>
    <property type="project" value="InterPro"/>
</dbReference>
<feature type="region of interest" description="Disordered" evidence="1">
    <location>
        <begin position="359"/>
        <end position="572"/>
    </location>
</feature>
<dbReference type="GO" id="GO:0003723">
    <property type="term" value="F:RNA binding"/>
    <property type="evidence" value="ECO:0007669"/>
    <property type="project" value="TreeGrafter"/>
</dbReference>